<feature type="non-terminal residue" evidence="2">
    <location>
        <position position="173"/>
    </location>
</feature>
<dbReference type="AlphaFoldDB" id="A0A2M7SXH6"/>
<protein>
    <recommendedName>
        <fullName evidence="1">Iron hydrogenase large subunit C-terminal domain-containing protein</fullName>
    </recommendedName>
</protein>
<dbReference type="InterPro" id="IPR050340">
    <property type="entry name" value="Cytosolic_Fe-S_CAF"/>
</dbReference>
<dbReference type="InterPro" id="IPR009016">
    <property type="entry name" value="Fe_hydrogenase"/>
</dbReference>
<dbReference type="EMBL" id="PFMY01000096">
    <property type="protein sequence ID" value="PIZ27547.1"/>
    <property type="molecule type" value="Genomic_DNA"/>
</dbReference>
<dbReference type="Proteomes" id="UP000231332">
    <property type="component" value="Unassembled WGS sequence"/>
</dbReference>
<dbReference type="PANTHER" id="PTHR11615">
    <property type="entry name" value="NITRATE, FORMATE, IRON DEHYDROGENASE"/>
    <property type="match status" value="1"/>
</dbReference>
<proteinExistence type="predicted"/>
<name>A0A2M7SXH6_9BACT</name>
<gene>
    <name evidence="2" type="ORF">COY45_01910</name>
</gene>
<dbReference type="InterPro" id="IPR004108">
    <property type="entry name" value="Fe_hydrogenase_lsu_C"/>
</dbReference>
<organism evidence="2 3">
    <name type="scientific">Candidatus Berkelbacteria bacterium CG_4_10_14_0_8_um_filter_42_34</name>
    <dbReference type="NCBI Taxonomy" id="1974502"/>
    <lineage>
        <taxon>Bacteria</taxon>
        <taxon>Candidatus Berkelbacteria</taxon>
    </lineage>
</organism>
<feature type="domain" description="Iron hydrogenase large subunit C-terminal" evidence="1">
    <location>
        <begin position="2"/>
        <end position="172"/>
    </location>
</feature>
<dbReference type="SUPFAM" id="SSF53920">
    <property type="entry name" value="Fe-only hydrogenase"/>
    <property type="match status" value="1"/>
</dbReference>
<reference evidence="3" key="1">
    <citation type="submission" date="2017-09" db="EMBL/GenBank/DDBJ databases">
        <title>Depth-based differentiation of microbial function through sediment-hosted aquifers and enrichment of novel symbionts in the deep terrestrial subsurface.</title>
        <authorList>
            <person name="Probst A.J."/>
            <person name="Ladd B."/>
            <person name="Jarett J.K."/>
            <person name="Geller-Mcgrath D.E."/>
            <person name="Sieber C.M.K."/>
            <person name="Emerson J.B."/>
            <person name="Anantharaman K."/>
            <person name="Thomas B.C."/>
            <person name="Malmstrom R."/>
            <person name="Stieglmeier M."/>
            <person name="Klingl A."/>
            <person name="Woyke T."/>
            <person name="Ryan C.M."/>
            <person name="Banfield J.F."/>
        </authorList>
    </citation>
    <scope>NUCLEOTIDE SEQUENCE [LARGE SCALE GENOMIC DNA]</scope>
</reference>
<evidence type="ECO:0000259" key="1">
    <source>
        <dbReference type="Pfam" id="PF02906"/>
    </source>
</evidence>
<dbReference type="Gene3D" id="3.40.50.1780">
    <property type="match status" value="1"/>
</dbReference>
<dbReference type="Pfam" id="PF02906">
    <property type="entry name" value="Fe_hyd_lg_C"/>
    <property type="match status" value="1"/>
</dbReference>
<evidence type="ECO:0000313" key="2">
    <source>
        <dbReference type="EMBL" id="PIZ27547.1"/>
    </source>
</evidence>
<sequence>TTVKSPNHNLASAVKYYFARKLKIRPGRIKIVAIMPCVAKKYESKLPEMRIGRRPEVDYVLTVREAARFLKSKKIDLPKLDESDFDSPLGQATGAGVIYGASGGVMESALRTVAAKISGKEITPLNFAQVRGLKGVKEAEIEIGGERIEVAVVSGIKNAANLIKDLKSGIKRY</sequence>
<evidence type="ECO:0000313" key="3">
    <source>
        <dbReference type="Proteomes" id="UP000231332"/>
    </source>
</evidence>
<accession>A0A2M7SXH6</accession>
<comment type="caution">
    <text evidence="2">The sequence shown here is derived from an EMBL/GenBank/DDBJ whole genome shotgun (WGS) entry which is preliminary data.</text>
</comment>
<feature type="non-terminal residue" evidence="2">
    <location>
        <position position="1"/>
    </location>
</feature>